<gene>
    <name evidence="2" type="ORF">CQA75_01020</name>
</gene>
<protein>
    <recommendedName>
        <fullName evidence="4">Lipoprotein</fullName>
    </recommendedName>
</protein>
<sequence length="176" mass="20080">MKKVLLSLLLALLFLGCFDTKSKCNDENVKLALKNILYDNGWVYVECGLNEQSLKILKLALGVNIRDIEAFVAADTTGVLRAYSKWLFDLKDYANEVVYTSFGSFITQDSNDKKTTFCKASLKLTYPQMPNDMRKKYDKGILKGILFDGGEYEAQISYNVQFSDDKKQVFVEILDY</sequence>
<evidence type="ECO:0000313" key="2">
    <source>
        <dbReference type="EMBL" id="TKX34519.1"/>
    </source>
</evidence>
<evidence type="ECO:0000313" key="3">
    <source>
        <dbReference type="Proteomes" id="UP000309584"/>
    </source>
</evidence>
<evidence type="ECO:0000256" key="1">
    <source>
        <dbReference type="SAM" id="SignalP"/>
    </source>
</evidence>
<accession>A0ABY2TKD0</accession>
<keyword evidence="3" id="KW-1185">Reference proteome</keyword>
<name>A0ABY2TKD0_9BACT</name>
<proteinExistence type="predicted"/>
<dbReference type="RefSeq" id="WP_137623202.1">
    <property type="nucleotide sequence ID" value="NZ_NXLY01000002.1"/>
</dbReference>
<dbReference type="Proteomes" id="UP000309584">
    <property type="component" value="Unassembled WGS sequence"/>
</dbReference>
<dbReference type="EMBL" id="NXLY01000002">
    <property type="protein sequence ID" value="TKX34519.1"/>
    <property type="molecule type" value="Genomic_DNA"/>
</dbReference>
<reference evidence="2 3" key="1">
    <citation type="submission" date="2018-05" db="EMBL/GenBank/DDBJ databases">
        <title>Novel Campyloabacter and Helicobacter Species and Strains.</title>
        <authorList>
            <person name="Mannion A.J."/>
            <person name="Shen Z."/>
            <person name="Fox J.G."/>
        </authorList>
    </citation>
    <scope>NUCLEOTIDE SEQUENCE [LARGE SCALE GENOMIC DNA]</scope>
    <source>
        <strain evidence="3">MIT10-5678</strain>
    </source>
</reference>
<feature type="signal peptide" evidence="1">
    <location>
        <begin position="1"/>
        <end position="22"/>
    </location>
</feature>
<feature type="chain" id="PRO_5046249543" description="Lipoprotein" evidence="1">
    <location>
        <begin position="23"/>
        <end position="176"/>
    </location>
</feature>
<keyword evidence="1" id="KW-0732">Signal</keyword>
<comment type="caution">
    <text evidence="2">The sequence shown here is derived from an EMBL/GenBank/DDBJ whole genome shotgun (WGS) entry which is preliminary data.</text>
</comment>
<organism evidence="2 3">
    <name type="scientific">Campylobacter taeniopygiae</name>
    <dbReference type="NCBI Taxonomy" id="2510188"/>
    <lineage>
        <taxon>Bacteria</taxon>
        <taxon>Pseudomonadati</taxon>
        <taxon>Campylobacterota</taxon>
        <taxon>Epsilonproteobacteria</taxon>
        <taxon>Campylobacterales</taxon>
        <taxon>Campylobacteraceae</taxon>
        <taxon>Campylobacter</taxon>
    </lineage>
</organism>
<dbReference type="PROSITE" id="PS51257">
    <property type="entry name" value="PROKAR_LIPOPROTEIN"/>
    <property type="match status" value="1"/>
</dbReference>
<evidence type="ECO:0008006" key="4">
    <source>
        <dbReference type="Google" id="ProtNLM"/>
    </source>
</evidence>